<reference evidence="2 3" key="1">
    <citation type="submission" date="2018-04" db="EMBL/GenBank/DDBJ databases">
        <title>Genomic Encyclopedia of Archaeal and Bacterial Type Strains, Phase II (KMG-II): from individual species to whole genera.</title>
        <authorList>
            <person name="Goeker M."/>
        </authorList>
    </citation>
    <scope>NUCLEOTIDE SEQUENCE [LARGE SCALE GENOMIC DNA]</scope>
    <source>
        <strain evidence="2 3">DSM 25731</strain>
    </source>
</reference>
<keyword evidence="1" id="KW-1277">Toxin-antitoxin system</keyword>
<dbReference type="InterPro" id="IPR007712">
    <property type="entry name" value="RelE/ParE_toxin"/>
</dbReference>
<name>A0A2T6BVU1_9FLAO</name>
<evidence type="ECO:0000313" key="3">
    <source>
        <dbReference type="Proteomes" id="UP000244090"/>
    </source>
</evidence>
<dbReference type="InterPro" id="IPR035093">
    <property type="entry name" value="RelE/ParE_toxin_dom_sf"/>
</dbReference>
<dbReference type="OrthoDB" id="1098070at2"/>
<dbReference type="Pfam" id="PF05016">
    <property type="entry name" value="ParE_toxin"/>
    <property type="match status" value="1"/>
</dbReference>
<dbReference type="RefSeq" id="WP_108115713.1">
    <property type="nucleotide sequence ID" value="NZ_QBKT01000007.1"/>
</dbReference>
<organism evidence="2 3">
    <name type="scientific">Kordia periserrulae</name>
    <dbReference type="NCBI Taxonomy" id="701523"/>
    <lineage>
        <taxon>Bacteria</taxon>
        <taxon>Pseudomonadati</taxon>
        <taxon>Bacteroidota</taxon>
        <taxon>Flavobacteriia</taxon>
        <taxon>Flavobacteriales</taxon>
        <taxon>Flavobacteriaceae</taxon>
        <taxon>Kordia</taxon>
    </lineage>
</organism>
<comment type="caution">
    <text evidence="2">The sequence shown here is derived from an EMBL/GenBank/DDBJ whole genome shotgun (WGS) entry which is preliminary data.</text>
</comment>
<evidence type="ECO:0000313" key="2">
    <source>
        <dbReference type="EMBL" id="PTX60097.1"/>
    </source>
</evidence>
<dbReference type="EMBL" id="QBKT01000007">
    <property type="protein sequence ID" value="PTX60097.1"/>
    <property type="molecule type" value="Genomic_DNA"/>
</dbReference>
<accession>A0A2T6BVU1</accession>
<dbReference type="Proteomes" id="UP000244090">
    <property type="component" value="Unassembled WGS sequence"/>
</dbReference>
<dbReference type="Gene3D" id="3.30.2310.20">
    <property type="entry name" value="RelE-like"/>
    <property type="match status" value="1"/>
</dbReference>
<proteinExistence type="predicted"/>
<keyword evidence="3" id="KW-1185">Reference proteome</keyword>
<evidence type="ECO:0000256" key="1">
    <source>
        <dbReference type="ARBA" id="ARBA00022649"/>
    </source>
</evidence>
<protein>
    <submittedName>
        <fullName evidence="2">Plasmid stabilization system protein ParE</fullName>
    </submittedName>
</protein>
<dbReference type="AlphaFoldDB" id="A0A2T6BVU1"/>
<sequence>MSREVRISENAEEKLKDLLNYLIENWSEKVQSNFIKKLDSSINFIRSNPLMFTEIKKNTKIHRCVVTKQTTLFYKFDAKAIYIIAFFDTRQHPLKLRKSLK</sequence>
<gene>
    <name evidence="2" type="ORF">C8N46_107103</name>
</gene>